<evidence type="ECO:0000256" key="9">
    <source>
        <dbReference type="ARBA" id="ARBA00023004"/>
    </source>
</evidence>
<dbReference type="HOGENOM" id="CLU_012862_0_0_1"/>
<keyword evidence="12 13" id="KW-0326">Glycosidase</keyword>
<evidence type="ECO:0000256" key="2">
    <source>
        <dbReference type="ARBA" id="ARBA00008343"/>
    </source>
</evidence>
<dbReference type="Pfam" id="PF00730">
    <property type="entry name" value="HhH-GPD"/>
    <property type="match status" value="1"/>
</dbReference>
<name>A0A0C3MAJ7_9AGAM</name>
<evidence type="ECO:0000256" key="10">
    <source>
        <dbReference type="ARBA" id="ARBA00023014"/>
    </source>
</evidence>
<keyword evidence="5" id="KW-0004">4Fe-4S</keyword>
<comment type="cofactor">
    <cofactor evidence="13">
        <name>[4Fe-4S] cluster</name>
        <dbReference type="ChEBI" id="CHEBI:49883"/>
    </cofactor>
    <text evidence="13">Binds 1 [4Fe-4S] cluster.</text>
</comment>
<dbReference type="GO" id="GO:0046872">
    <property type="term" value="F:metal ion binding"/>
    <property type="evidence" value="ECO:0007669"/>
    <property type="project" value="UniProtKB-UniRule"/>
</dbReference>
<dbReference type="AlphaFoldDB" id="A0A0C3MAJ7"/>
<dbReference type="PANTHER" id="PTHR42944:SF1">
    <property type="entry name" value="ADENINE DNA GLYCOSYLASE"/>
    <property type="match status" value="1"/>
</dbReference>
<feature type="region of interest" description="Disordered" evidence="14">
    <location>
        <begin position="28"/>
        <end position="84"/>
    </location>
</feature>
<evidence type="ECO:0000256" key="1">
    <source>
        <dbReference type="ARBA" id="ARBA00000843"/>
    </source>
</evidence>
<evidence type="ECO:0000313" key="17">
    <source>
        <dbReference type="Proteomes" id="UP000054248"/>
    </source>
</evidence>
<accession>A0A0C3MAJ7</accession>
<dbReference type="PANTHER" id="PTHR42944">
    <property type="entry name" value="ADENINE DNA GLYCOSYLASE"/>
    <property type="match status" value="1"/>
</dbReference>
<dbReference type="InterPro" id="IPR011257">
    <property type="entry name" value="DNA_glycosylase"/>
</dbReference>
<dbReference type="CDD" id="cd00056">
    <property type="entry name" value="ENDO3c"/>
    <property type="match status" value="1"/>
</dbReference>
<evidence type="ECO:0000256" key="7">
    <source>
        <dbReference type="ARBA" id="ARBA00022763"/>
    </source>
</evidence>
<dbReference type="Gene3D" id="1.10.1670.10">
    <property type="entry name" value="Helix-hairpin-Helix base-excision DNA repair enzymes (C-terminal)"/>
    <property type="match status" value="1"/>
</dbReference>
<proteinExistence type="inferred from homology"/>
<dbReference type="CDD" id="cd03431">
    <property type="entry name" value="NUDIX_DNA_Glycosylase_C-MutY"/>
    <property type="match status" value="1"/>
</dbReference>
<comment type="catalytic activity">
    <reaction evidence="1 13">
        <text>Hydrolyzes free adenine bases from 7,8-dihydro-8-oxoguanine:adenine mismatched double-stranded DNA, leaving an apurinic site.</text>
        <dbReference type="EC" id="3.2.2.31"/>
    </reaction>
</comment>
<dbReference type="Pfam" id="PF14815">
    <property type="entry name" value="NUDIX_4"/>
    <property type="match status" value="1"/>
</dbReference>
<dbReference type="GO" id="GO:0005634">
    <property type="term" value="C:nucleus"/>
    <property type="evidence" value="ECO:0007669"/>
    <property type="project" value="TreeGrafter"/>
</dbReference>
<dbReference type="GO" id="GO:0051539">
    <property type="term" value="F:4 iron, 4 sulfur cluster binding"/>
    <property type="evidence" value="ECO:0007669"/>
    <property type="project" value="UniProtKB-UniRule"/>
</dbReference>
<comment type="similarity">
    <text evidence="2 13">Belongs to the Nth/MutY family.</text>
</comment>
<evidence type="ECO:0000259" key="15">
    <source>
        <dbReference type="SMART" id="SM00478"/>
    </source>
</evidence>
<evidence type="ECO:0000256" key="8">
    <source>
        <dbReference type="ARBA" id="ARBA00022801"/>
    </source>
</evidence>
<dbReference type="FunFam" id="1.10.340.30:FF:000002">
    <property type="entry name" value="Adenine DNA glycosylase"/>
    <property type="match status" value="1"/>
</dbReference>
<dbReference type="SMART" id="SM00525">
    <property type="entry name" value="FES"/>
    <property type="match status" value="1"/>
</dbReference>
<evidence type="ECO:0000256" key="14">
    <source>
        <dbReference type="SAM" id="MobiDB-lite"/>
    </source>
</evidence>
<evidence type="ECO:0000256" key="4">
    <source>
        <dbReference type="ARBA" id="ARBA00022023"/>
    </source>
</evidence>
<dbReference type="InterPro" id="IPR029119">
    <property type="entry name" value="MutY_C"/>
</dbReference>
<dbReference type="STRING" id="1051891.A0A0C3MAJ7"/>
<dbReference type="GO" id="GO:0000701">
    <property type="term" value="F:purine-specific mismatch base pair DNA N-glycosylase activity"/>
    <property type="evidence" value="ECO:0007669"/>
    <property type="project" value="UniProtKB-EC"/>
</dbReference>
<dbReference type="InterPro" id="IPR003265">
    <property type="entry name" value="HhH-GPD_domain"/>
</dbReference>
<evidence type="ECO:0000256" key="12">
    <source>
        <dbReference type="ARBA" id="ARBA00023295"/>
    </source>
</evidence>
<reference evidence="17" key="2">
    <citation type="submission" date="2015-01" db="EMBL/GenBank/DDBJ databases">
        <title>Evolutionary Origins and Diversification of the Mycorrhizal Mutualists.</title>
        <authorList>
            <consortium name="DOE Joint Genome Institute"/>
            <consortium name="Mycorrhizal Genomics Consortium"/>
            <person name="Kohler A."/>
            <person name="Kuo A."/>
            <person name="Nagy L.G."/>
            <person name="Floudas D."/>
            <person name="Copeland A."/>
            <person name="Barry K.W."/>
            <person name="Cichocki N."/>
            <person name="Veneault-Fourrey C."/>
            <person name="LaButti K."/>
            <person name="Lindquist E.A."/>
            <person name="Lipzen A."/>
            <person name="Lundell T."/>
            <person name="Morin E."/>
            <person name="Murat C."/>
            <person name="Riley R."/>
            <person name="Ohm R."/>
            <person name="Sun H."/>
            <person name="Tunlid A."/>
            <person name="Henrissat B."/>
            <person name="Grigoriev I.V."/>
            <person name="Hibbett D.S."/>
            <person name="Martin F."/>
        </authorList>
    </citation>
    <scope>NUCLEOTIDE SEQUENCE [LARGE SCALE GENOMIC DNA]</scope>
    <source>
        <strain evidence="17">MUT 4182</strain>
    </source>
</reference>
<organism evidence="16 17">
    <name type="scientific">Tulasnella calospora MUT 4182</name>
    <dbReference type="NCBI Taxonomy" id="1051891"/>
    <lineage>
        <taxon>Eukaryota</taxon>
        <taxon>Fungi</taxon>
        <taxon>Dikarya</taxon>
        <taxon>Basidiomycota</taxon>
        <taxon>Agaricomycotina</taxon>
        <taxon>Agaricomycetes</taxon>
        <taxon>Cantharellales</taxon>
        <taxon>Tulasnellaceae</taxon>
        <taxon>Tulasnella</taxon>
    </lineage>
</organism>
<dbReference type="GO" id="GO:0006298">
    <property type="term" value="P:mismatch repair"/>
    <property type="evidence" value="ECO:0007669"/>
    <property type="project" value="TreeGrafter"/>
</dbReference>
<gene>
    <name evidence="16" type="ORF">M407DRAFT_20236</name>
</gene>
<dbReference type="GO" id="GO:0032357">
    <property type="term" value="F:oxidized purine DNA binding"/>
    <property type="evidence" value="ECO:0007669"/>
    <property type="project" value="TreeGrafter"/>
</dbReference>
<dbReference type="GO" id="GO:0034039">
    <property type="term" value="F:8-oxo-7,8-dihydroguanine DNA N-glycosylase activity"/>
    <property type="evidence" value="ECO:0007669"/>
    <property type="project" value="TreeGrafter"/>
</dbReference>
<dbReference type="Proteomes" id="UP000054248">
    <property type="component" value="Unassembled WGS sequence"/>
</dbReference>
<feature type="domain" description="HhH-GPD" evidence="15">
    <location>
        <begin position="161"/>
        <end position="314"/>
    </location>
</feature>
<dbReference type="SUPFAM" id="SSF55811">
    <property type="entry name" value="Nudix"/>
    <property type="match status" value="1"/>
</dbReference>
<dbReference type="InterPro" id="IPR015797">
    <property type="entry name" value="NUDIX_hydrolase-like_dom_sf"/>
</dbReference>
<dbReference type="SUPFAM" id="SSF48150">
    <property type="entry name" value="DNA-glycosylase"/>
    <property type="match status" value="1"/>
</dbReference>
<keyword evidence="7 13" id="KW-0227">DNA damage</keyword>
<evidence type="ECO:0000256" key="3">
    <source>
        <dbReference type="ARBA" id="ARBA00012045"/>
    </source>
</evidence>
<dbReference type="InterPro" id="IPR044298">
    <property type="entry name" value="MIG/MutY"/>
</dbReference>
<dbReference type="Gene3D" id="1.10.340.30">
    <property type="entry name" value="Hypothetical protein, domain 2"/>
    <property type="match status" value="1"/>
</dbReference>
<evidence type="ECO:0000313" key="16">
    <source>
        <dbReference type="EMBL" id="KIO30707.1"/>
    </source>
</evidence>
<evidence type="ECO:0000256" key="11">
    <source>
        <dbReference type="ARBA" id="ARBA00023204"/>
    </source>
</evidence>
<protein>
    <recommendedName>
        <fullName evidence="4 13">Adenine DNA glycosylase</fullName>
        <ecNumber evidence="3 13">3.2.2.31</ecNumber>
    </recommendedName>
</protein>
<dbReference type="PROSITE" id="PS00764">
    <property type="entry name" value="ENDONUCLEASE_III_1"/>
    <property type="match status" value="1"/>
</dbReference>
<dbReference type="InterPro" id="IPR003651">
    <property type="entry name" value="Endonuclease3_FeS-loop_motif"/>
</dbReference>
<dbReference type="SMART" id="SM00478">
    <property type="entry name" value="ENDO3c"/>
    <property type="match status" value="1"/>
</dbReference>
<dbReference type="Gene3D" id="3.90.79.10">
    <property type="entry name" value="Nucleoside Triphosphate Pyrophosphohydrolase"/>
    <property type="match status" value="1"/>
</dbReference>
<comment type="function">
    <text evidence="13">Adenine glycosylase active on G-A mispairs.</text>
</comment>
<keyword evidence="6" id="KW-0479">Metal-binding</keyword>
<sequence>MSRKSTRTVKAIHYTGLDVEEEIVELDTRPAKKRKTNGKRVIGDDDFTNISSGEDDITEFEPTKKRGTKGPKPKDKKLKTKKRSLDDSEVDDELAVAGVSIPHSKSLHNGAKVKPLTGSLLEWFDSVRDTRGMPWRKEYDPSLSEDEKAQRAYEVLVSEIMLQQTQVSTVIRYYNAWLERFPTIKDLADVTDIEEVNALWKGLGYYRRAKALLEASKKVVKDFDGRIPKDVAVMEKEVPGVGRYTAGAVCSIAYGVKAPAVDGNVQRLFSRLLAIHAQPKKAALDLIWNAASKLVETTDRPGDLNQALIELGSTICKPQNPACGNCPLKDGCAAYRLANEKAADTVPDIEDMCNVCEPFPDDGKAVTRFPMKVIKKAQRREASVVTVLQVEFAGEEWLLMSQRPAKGLLAGLWEFPTTDLPEEEPGLPERLKATRTVVKKALPQMVSKDILPVVVGDFLHLFSHIRKTYFVVLVTISLDLLPSANDGSKWVKPDDVGSMNVGKSSEKVWTMISNHLSSI</sequence>
<keyword evidence="10" id="KW-0411">Iron-sulfur</keyword>
<keyword evidence="11" id="KW-0234">DNA repair</keyword>
<keyword evidence="9 13" id="KW-0408">Iron</keyword>
<dbReference type="EC" id="3.2.2.31" evidence="3 13"/>
<dbReference type="GO" id="GO:0035485">
    <property type="term" value="F:adenine/guanine mispair binding"/>
    <property type="evidence" value="ECO:0007669"/>
    <property type="project" value="TreeGrafter"/>
</dbReference>
<dbReference type="InterPro" id="IPR023170">
    <property type="entry name" value="HhH_base_excis_C"/>
</dbReference>
<evidence type="ECO:0000256" key="6">
    <source>
        <dbReference type="ARBA" id="ARBA00022723"/>
    </source>
</evidence>
<evidence type="ECO:0000256" key="5">
    <source>
        <dbReference type="ARBA" id="ARBA00022485"/>
    </source>
</evidence>
<dbReference type="EMBL" id="KN822969">
    <property type="protein sequence ID" value="KIO30707.1"/>
    <property type="molecule type" value="Genomic_DNA"/>
</dbReference>
<dbReference type="Pfam" id="PF10576">
    <property type="entry name" value="EndIII_4Fe-2S"/>
    <property type="match status" value="1"/>
</dbReference>
<keyword evidence="17" id="KW-1185">Reference proteome</keyword>
<reference evidence="16 17" key="1">
    <citation type="submission" date="2014-04" db="EMBL/GenBank/DDBJ databases">
        <authorList>
            <consortium name="DOE Joint Genome Institute"/>
            <person name="Kuo A."/>
            <person name="Girlanda M."/>
            <person name="Perotto S."/>
            <person name="Kohler A."/>
            <person name="Nagy L.G."/>
            <person name="Floudas D."/>
            <person name="Copeland A."/>
            <person name="Barry K.W."/>
            <person name="Cichocki N."/>
            <person name="Veneault-Fourrey C."/>
            <person name="LaButti K."/>
            <person name="Lindquist E.A."/>
            <person name="Lipzen A."/>
            <person name="Lundell T."/>
            <person name="Morin E."/>
            <person name="Murat C."/>
            <person name="Sun H."/>
            <person name="Tunlid A."/>
            <person name="Henrissat B."/>
            <person name="Grigoriev I.V."/>
            <person name="Hibbett D.S."/>
            <person name="Martin F."/>
            <person name="Nordberg H.P."/>
            <person name="Cantor M.N."/>
            <person name="Hua S.X."/>
        </authorList>
    </citation>
    <scope>NUCLEOTIDE SEQUENCE [LARGE SCALE GENOMIC DNA]</scope>
    <source>
        <strain evidence="16 17">MUT 4182</strain>
    </source>
</reference>
<keyword evidence="8" id="KW-0378">Hydrolase</keyword>
<dbReference type="InterPro" id="IPR004035">
    <property type="entry name" value="Endouclease-III_FeS-bd_BS"/>
</dbReference>
<dbReference type="OrthoDB" id="10248838at2759"/>
<dbReference type="GO" id="GO:0006285">
    <property type="term" value="P:base-excision repair, AP site formation"/>
    <property type="evidence" value="ECO:0007669"/>
    <property type="project" value="UniProtKB-ARBA"/>
</dbReference>
<feature type="compositionally biased region" description="Basic residues" evidence="14">
    <location>
        <begin position="65"/>
        <end position="82"/>
    </location>
</feature>
<evidence type="ECO:0000256" key="13">
    <source>
        <dbReference type="RuleBase" id="RU365096"/>
    </source>
</evidence>